<reference evidence="3 4" key="1">
    <citation type="submission" date="2017-05" db="EMBL/GenBank/DDBJ databases">
        <authorList>
            <person name="Song R."/>
            <person name="Chenine A.L."/>
            <person name="Ruprecht R.M."/>
        </authorList>
    </citation>
    <scope>NUCLEOTIDE SEQUENCE [LARGE SCALE GENOMIC DNA]</scope>
    <source>
        <strain evidence="3 4">CECT 8898</strain>
    </source>
</reference>
<evidence type="ECO:0000313" key="3">
    <source>
        <dbReference type="EMBL" id="SMX48139.1"/>
    </source>
</evidence>
<evidence type="ECO:0000256" key="1">
    <source>
        <dbReference type="SAM" id="SignalP"/>
    </source>
</evidence>
<feature type="chain" id="PRO_5013189747" description="ABC-type transport auxiliary lipoprotein component domain-containing protein" evidence="1">
    <location>
        <begin position="20"/>
        <end position="204"/>
    </location>
</feature>
<evidence type="ECO:0000313" key="4">
    <source>
        <dbReference type="Proteomes" id="UP000207598"/>
    </source>
</evidence>
<dbReference type="Gene3D" id="3.40.50.10610">
    <property type="entry name" value="ABC-type transport auxiliary lipoprotein component"/>
    <property type="match status" value="1"/>
</dbReference>
<organism evidence="3 4">
    <name type="scientific">Maliponia aquimaris</name>
    <dbReference type="NCBI Taxonomy" id="1673631"/>
    <lineage>
        <taxon>Bacteria</taxon>
        <taxon>Pseudomonadati</taxon>
        <taxon>Pseudomonadota</taxon>
        <taxon>Alphaproteobacteria</taxon>
        <taxon>Rhodobacterales</taxon>
        <taxon>Paracoccaceae</taxon>
        <taxon>Maliponia</taxon>
    </lineage>
</organism>
<dbReference type="Proteomes" id="UP000207598">
    <property type="component" value="Unassembled WGS sequence"/>
</dbReference>
<feature type="signal peptide" evidence="1">
    <location>
        <begin position="1"/>
        <end position="19"/>
    </location>
</feature>
<name>A0A238KZE5_9RHOB</name>
<dbReference type="SUPFAM" id="SSF159594">
    <property type="entry name" value="XCC0632-like"/>
    <property type="match status" value="1"/>
</dbReference>
<feature type="domain" description="ABC-type transport auxiliary lipoprotein component" evidence="2">
    <location>
        <begin position="35"/>
        <end position="199"/>
    </location>
</feature>
<sequence length="204" mass="22115">MIFRPLAATLALLMLTACEGGPQYLVETAPSSLRVNARVSTVLVRTVSLPSYAEDQKIAIEDETGVVRDSKFGLWADEPARAATLRITRNLNTMTNANVAPEPWPMPEPPQGVVDIRVETFIATKTNTFRLAGQYFMGSEIPEAVLDPEDFDKAPRELPPPLPDKARLFDIVIPMPDSTPGSVATAQSAALTALSEAIARDLAR</sequence>
<keyword evidence="1" id="KW-0732">Signal</keyword>
<protein>
    <recommendedName>
        <fullName evidence="2">ABC-type transport auxiliary lipoprotein component domain-containing protein</fullName>
    </recommendedName>
</protein>
<dbReference type="RefSeq" id="WP_094022642.1">
    <property type="nucleotide sequence ID" value="NZ_FXYF01000012.1"/>
</dbReference>
<dbReference type="EMBL" id="FXYF01000012">
    <property type="protein sequence ID" value="SMX48139.1"/>
    <property type="molecule type" value="Genomic_DNA"/>
</dbReference>
<evidence type="ECO:0000259" key="2">
    <source>
        <dbReference type="Pfam" id="PF03886"/>
    </source>
</evidence>
<keyword evidence="4" id="KW-1185">Reference proteome</keyword>
<dbReference type="AlphaFoldDB" id="A0A238KZE5"/>
<dbReference type="OrthoDB" id="7858211at2"/>
<dbReference type="InterPro" id="IPR005586">
    <property type="entry name" value="ABC_trans_aux"/>
</dbReference>
<accession>A0A238KZE5</accession>
<proteinExistence type="predicted"/>
<dbReference type="PROSITE" id="PS51257">
    <property type="entry name" value="PROKAR_LIPOPROTEIN"/>
    <property type="match status" value="1"/>
</dbReference>
<dbReference type="Pfam" id="PF03886">
    <property type="entry name" value="ABC_trans_aux"/>
    <property type="match status" value="1"/>
</dbReference>
<gene>
    <name evidence="3" type="ORF">MAA8898_03874</name>
</gene>